<evidence type="ECO:0000313" key="1">
    <source>
        <dbReference type="EMBL" id="KAJ4706727.1"/>
    </source>
</evidence>
<sequence>MENFEDKKMKGKVGEEEEEAISEFHNCSLDLRLSNNVNEFDHEKSNPELNLLDSLDADSSKGSESSEQKITRSRAKKAAGKRLFLCKYCSKKFSNSQALGGHQNAHKKERAALRKDNNNNNNNNLVSLDQVSGPLIYPQPVAGSFDRALGVQMHSTIHKPYNYYHPVAHVMNRPQFPMHRNNSADYWVPNGGFQVQPMGNMGFNRMVAPFGTFQSAFQANSEAAATSRTPFPGQGSFWRGGFSGNNQHGLPENSVVAGGGQSFSLKNVYQASAEFAGDSVRQGLHSNISANNKRDIPGTQPSEKRYSKQSSPSATAAYCITVKSGLLSESGITNRVTATAITEQSGTAVFQQNQLVDKEDNVGQKLFQFWIQRTQEATTQRPETLASLLTPQNVNDQQMVLPSQKGVAEVSCAVSPVAPLDSAVPSEQANMAEMHDPAYQKSPMPETVEKYKKKISAAEKLIKVLSMPRENLVLFSMDNLESFEQAVRLFLNSLNQGNSDSVQPPDSPAQIYQLQEHIKGEHQFHPVNLASTSKPGPSPLSSTQQMVQGSLMELEQQNAPSLCVILE</sequence>
<accession>A0ACC1X5W5</accession>
<dbReference type="Proteomes" id="UP001164539">
    <property type="component" value="Chromosome 11"/>
</dbReference>
<gene>
    <name evidence="1" type="ORF">OWV82_020346</name>
</gene>
<reference evidence="1 2" key="1">
    <citation type="journal article" date="2023" name="Science">
        <title>Complex scaffold remodeling in plant triterpene biosynthesis.</title>
        <authorList>
            <person name="De La Pena R."/>
            <person name="Hodgson H."/>
            <person name="Liu J.C."/>
            <person name="Stephenson M.J."/>
            <person name="Martin A.C."/>
            <person name="Owen C."/>
            <person name="Harkess A."/>
            <person name="Leebens-Mack J."/>
            <person name="Jimenez L.E."/>
            <person name="Osbourn A."/>
            <person name="Sattely E.S."/>
        </authorList>
    </citation>
    <scope>NUCLEOTIDE SEQUENCE [LARGE SCALE GENOMIC DNA]</scope>
    <source>
        <strain evidence="2">cv. JPN11</strain>
        <tissue evidence="1">Leaf</tissue>
    </source>
</reference>
<keyword evidence="2" id="KW-1185">Reference proteome</keyword>
<dbReference type="EMBL" id="CM051404">
    <property type="protein sequence ID" value="KAJ4706727.1"/>
    <property type="molecule type" value="Genomic_DNA"/>
</dbReference>
<organism evidence="1 2">
    <name type="scientific">Melia azedarach</name>
    <name type="common">Chinaberry tree</name>
    <dbReference type="NCBI Taxonomy" id="155640"/>
    <lineage>
        <taxon>Eukaryota</taxon>
        <taxon>Viridiplantae</taxon>
        <taxon>Streptophyta</taxon>
        <taxon>Embryophyta</taxon>
        <taxon>Tracheophyta</taxon>
        <taxon>Spermatophyta</taxon>
        <taxon>Magnoliopsida</taxon>
        <taxon>eudicotyledons</taxon>
        <taxon>Gunneridae</taxon>
        <taxon>Pentapetalae</taxon>
        <taxon>rosids</taxon>
        <taxon>malvids</taxon>
        <taxon>Sapindales</taxon>
        <taxon>Meliaceae</taxon>
        <taxon>Melia</taxon>
    </lineage>
</organism>
<protein>
    <submittedName>
        <fullName evidence="1">Zinc finger protein</fullName>
    </submittedName>
</protein>
<proteinExistence type="predicted"/>
<comment type="caution">
    <text evidence="1">The sequence shown here is derived from an EMBL/GenBank/DDBJ whole genome shotgun (WGS) entry which is preliminary data.</text>
</comment>
<evidence type="ECO:0000313" key="2">
    <source>
        <dbReference type="Proteomes" id="UP001164539"/>
    </source>
</evidence>
<name>A0ACC1X5W5_MELAZ</name>